<dbReference type="SUPFAM" id="SSF51679">
    <property type="entry name" value="Bacterial luciferase-like"/>
    <property type="match status" value="1"/>
</dbReference>
<proteinExistence type="predicted"/>
<dbReference type="Pfam" id="PF00296">
    <property type="entry name" value="Bac_luciferase"/>
    <property type="match status" value="1"/>
</dbReference>
<accession>A0A1V9A4F0</accession>
<dbReference type="GO" id="GO:0016705">
    <property type="term" value="F:oxidoreductase activity, acting on paired donors, with incorporation or reduction of molecular oxygen"/>
    <property type="evidence" value="ECO:0007669"/>
    <property type="project" value="InterPro"/>
</dbReference>
<dbReference type="PANTHER" id="PTHR43244">
    <property type="match status" value="1"/>
</dbReference>
<evidence type="ECO:0000313" key="3">
    <source>
        <dbReference type="EMBL" id="OQO92007.1"/>
    </source>
</evidence>
<keyword evidence="1" id="KW-0560">Oxidoreductase</keyword>
<sequence length="258" mass="26504">MKIGVFLPASSPADIPAAARFAEQAGLDSVWSVDHLIASGPILDSTVALAAAAGVTERITLGYGVMLLALRRVAVAAKQVSTLQLVSGGRLALGVGTGNPAHGDPGWRAAGMSFEDRGRRTDQALSRLPALVTGQRATIEDGQDVTLEPGSAMPPVLVAGDGPRARRRAAEFGDGWIALAQDPGAVAAGLVDLRERAVALGRPVPSATVVAPALDGSVARAARRLAEYAAAGTERVLLAPTGQDWRHDYSFAADLHAA</sequence>
<gene>
    <name evidence="3" type="ORF">B1813_06925</name>
</gene>
<evidence type="ECO:0000313" key="4">
    <source>
        <dbReference type="Proteomes" id="UP000192591"/>
    </source>
</evidence>
<evidence type="ECO:0000256" key="1">
    <source>
        <dbReference type="ARBA" id="ARBA00023002"/>
    </source>
</evidence>
<dbReference type="InterPro" id="IPR011251">
    <property type="entry name" value="Luciferase-like_dom"/>
</dbReference>
<dbReference type="AlphaFoldDB" id="A0A1V9A4F0"/>
<dbReference type="Gene3D" id="3.20.20.30">
    <property type="entry name" value="Luciferase-like domain"/>
    <property type="match status" value="1"/>
</dbReference>
<dbReference type="EMBL" id="MWIH01000005">
    <property type="protein sequence ID" value="OQO92007.1"/>
    <property type="molecule type" value="Genomic_DNA"/>
</dbReference>
<reference evidence="3 4" key="1">
    <citation type="submission" date="2017-02" db="EMBL/GenBank/DDBJ databases">
        <title>Draft genome of Saccharomonospora sp. 154.</title>
        <authorList>
            <person name="Alonso-Carmona G.S."/>
            <person name="De La Haba R."/>
            <person name="Vera-Gargallo B."/>
            <person name="Sandoval-Trujillo A.H."/>
            <person name="Ramirez-Duran N."/>
            <person name="Ventosa A."/>
        </authorList>
    </citation>
    <scope>NUCLEOTIDE SEQUENCE [LARGE SCALE GENOMIC DNA]</scope>
    <source>
        <strain evidence="3 4">LRS4.154</strain>
    </source>
</reference>
<protein>
    <submittedName>
        <fullName evidence="3">Flavin-dependent oxidoreductase</fullName>
    </submittedName>
</protein>
<dbReference type="STRING" id="1962155.B1813_06925"/>
<comment type="caution">
    <text evidence="3">The sequence shown here is derived from an EMBL/GenBank/DDBJ whole genome shotgun (WGS) entry which is preliminary data.</text>
</comment>
<dbReference type="Proteomes" id="UP000192591">
    <property type="component" value="Unassembled WGS sequence"/>
</dbReference>
<organism evidence="3 4">
    <name type="scientific">Saccharomonospora piscinae</name>
    <dbReference type="NCBI Taxonomy" id="687388"/>
    <lineage>
        <taxon>Bacteria</taxon>
        <taxon>Bacillati</taxon>
        <taxon>Actinomycetota</taxon>
        <taxon>Actinomycetes</taxon>
        <taxon>Pseudonocardiales</taxon>
        <taxon>Pseudonocardiaceae</taxon>
        <taxon>Saccharomonospora</taxon>
    </lineage>
</organism>
<name>A0A1V9A4F0_SACPI</name>
<dbReference type="InterPro" id="IPR036661">
    <property type="entry name" value="Luciferase-like_sf"/>
</dbReference>
<keyword evidence="4" id="KW-1185">Reference proteome</keyword>
<dbReference type="PANTHER" id="PTHR43244:SF1">
    <property type="entry name" value="5,10-METHYLENETETRAHYDROMETHANOPTERIN REDUCTASE"/>
    <property type="match status" value="1"/>
</dbReference>
<dbReference type="InterPro" id="IPR050564">
    <property type="entry name" value="F420-G6PD/mer"/>
</dbReference>
<dbReference type="RefSeq" id="WP_081191140.1">
    <property type="nucleotide sequence ID" value="NZ_MWIH01000005.1"/>
</dbReference>
<feature type="domain" description="Luciferase-like" evidence="2">
    <location>
        <begin position="2"/>
        <end position="219"/>
    </location>
</feature>
<evidence type="ECO:0000259" key="2">
    <source>
        <dbReference type="Pfam" id="PF00296"/>
    </source>
</evidence>